<gene>
    <name evidence="7" type="ORF">SBOR_1960</name>
</gene>
<keyword evidence="2 5" id="KW-0812">Transmembrane</keyword>
<dbReference type="GO" id="GO:0022857">
    <property type="term" value="F:transmembrane transporter activity"/>
    <property type="evidence" value="ECO:0007669"/>
    <property type="project" value="InterPro"/>
</dbReference>
<dbReference type="PANTHER" id="PTHR23502:SF157">
    <property type="entry name" value="MAJOR FACILITATOR SUPERFAMILY (MFS) PROFILE DOMAIN-CONTAINING PROTEIN-RELATED"/>
    <property type="match status" value="1"/>
</dbReference>
<evidence type="ECO:0000313" key="8">
    <source>
        <dbReference type="Proteomes" id="UP000019487"/>
    </source>
</evidence>
<dbReference type="SUPFAM" id="SSF103473">
    <property type="entry name" value="MFS general substrate transporter"/>
    <property type="match status" value="1"/>
</dbReference>
<feature type="transmembrane region" description="Helical" evidence="5">
    <location>
        <begin position="399"/>
        <end position="417"/>
    </location>
</feature>
<evidence type="ECO:0000256" key="1">
    <source>
        <dbReference type="ARBA" id="ARBA00004141"/>
    </source>
</evidence>
<feature type="transmembrane region" description="Helical" evidence="5">
    <location>
        <begin position="246"/>
        <end position="266"/>
    </location>
</feature>
<dbReference type="PROSITE" id="PS50850">
    <property type="entry name" value="MFS"/>
    <property type="match status" value="1"/>
</dbReference>
<accession>W9CSS0</accession>
<evidence type="ECO:0000313" key="7">
    <source>
        <dbReference type="EMBL" id="ESZ97644.1"/>
    </source>
</evidence>
<dbReference type="GO" id="GO:0016020">
    <property type="term" value="C:membrane"/>
    <property type="evidence" value="ECO:0007669"/>
    <property type="project" value="UniProtKB-SubCell"/>
</dbReference>
<feature type="transmembrane region" description="Helical" evidence="5">
    <location>
        <begin position="361"/>
        <end position="379"/>
    </location>
</feature>
<feature type="transmembrane region" description="Helical" evidence="5">
    <location>
        <begin position="495"/>
        <end position="514"/>
    </location>
</feature>
<comment type="caution">
    <text evidence="7">The sequence shown here is derived from an EMBL/GenBank/DDBJ whole genome shotgun (WGS) entry which is preliminary data.</text>
</comment>
<sequence length="551" mass="59897">MFARSSTTWRISKYYRKPPLIMLDLDKRTESLTASDVTEVTLPVIEASSISNILQRLDNLGLQLSDDNIVNWLPDNRNHPRNWPLKRKLANTACIFLLDTFSALLESGGLIAATQAAAEYGISQTQSLLAFSLMYGIGEALGSIVFPPYSEAFGRKPILICAALFLPISCLITGLVPSIAGAYAGRFIMGATASVPATVIVGSLEDMWDPTTQGHAIYAWVLSAGLGVALGPIYGAYITSVLGWRWLYHIGAIISFCVFVLLLLGISETRPSKLLGNHLIAVQSYAGNIKLRTKTADDHVPDFRIFCQSAIILPAKLFFQEPIVFTMATLSAIAFSLVFLFTEALDVVFKPYGFTQTSYSLAFVAYVIGMACGIPIRLLEFRHLEKRAETKQLEPEDKIIGFATGAPALAAGLWLMAWTTPPLVHGIDWVVPMIGLAGAGFAANEIEYALGNYLADTYTVYASSAFAAYSTVRAILSGLFPLFAKQMYNGLGSNVAGSILAGVATLWLVSPYIFMKYGKRLREKGRFAKLSLEVDQDPQTAGSGVLETQIC</sequence>
<feature type="transmembrane region" description="Helical" evidence="5">
    <location>
        <begin position="216"/>
        <end position="234"/>
    </location>
</feature>
<dbReference type="HOGENOM" id="CLU_008455_0_1_1"/>
<dbReference type="AlphaFoldDB" id="W9CSS0"/>
<dbReference type="InterPro" id="IPR036259">
    <property type="entry name" value="MFS_trans_sf"/>
</dbReference>
<dbReference type="PANTHER" id="PTHR23502">
    <property type="entry name" value="MAJOR FACILITATOR SUPERFAMILY"/>
    <property type="match status" value="1"/>
</dbReference>
<feature type="transmembrane region" description="Helical" evidence="5">
    <location>
        <begin position="89"/>
        <end position="113"/>
    </location>
</feature>
<dbReference type="InterPro" id="IPR020846">
    <property type="entry name" value="MFS_dom"/>
</dbReference>
<evidence type="ECO:0000259" key="6">
    <source>
        <dbReference type="PROSITE" id="PS50850"/>
    </source>
</evidence>
<name>W9CSS0_SCLBF</name>
<organism evidence="7 8">
    <name type="scientific">Sclerotinia borealis (strain F-4128)</name>
    <dbReference type="NCBI Taxonomy" id="1432307"/>
    <lineage>
        <taxon>Eukaryota</taxon>
        <taxon>Fungi</taxon>
        <taxon>Dikarya</taxon>
        <taxon>Ascomycota</taxon>
        <taxon>Pezizomycotina</taxon>
        <taxon>Leotiomycetes</taxon>
        <taxon>Helotiales</taxon>
        <taxon>Sclerotiniaceae</taxon>
        <taxon>Sclerotinia</taxon>
    </lineage>
</organism>
<dbReference type="Proteomes" id="UP000019487">
    <property type="component" value="Unassembled WGS sequence"/>
</dbReference>
<dbReference type="InterPro" id="IPR011701">
    <property type="entry name" value="MFS"/>
</dbReference>
<feature type="transmembrane region" description="Helical" evidence="5">
    <location>
        <begin position="323"/>
        <end position="341"/>
    </location>
</feature>
<dbReference type="EMBL" id="AYSA01000078">
    <property type="protein sequence ID" value="ESZ97644.1"/>
    <property type="molecule type" value="Genomic_DNA"/>
</dbReference>
<feature type="transmembrane region" description="Helical" evidence="5">
    <location>
        <begin position="429"/>
        <end position="446"/>
    </location>
</feature>
<feature type="domain" description="Major facilitator superfamily (MFS) profile" evidence="6">
    <location>
        <begin position="88"/>
        <end position="519"/>
    </location>
</feature>
<keyword evidence="4 5" id="KW-0472">Membrane</keyword>
<dbReference type="STRING" id="1432307.W9CSS0"/>
<feature type="transmembrane region" description="Helical" evidence="5">
    <location>
        <begin position="125"/>
        <end position="146"/>
    </location>
</feature>
<evidence type="ECO:0000256" key="2">
    <source>
        <dbReference type="ARBA" id="ARBA00022692"/>
    </source>
</evidence>
<evidence type="ECO:0000256" key="4">
    <source>
        <dbReference type="ARBA" id="ARBA00023136"/>
    </source>
</evidence>
<evidence type="ECO:0000256" key="5">
    <source>
        <dbReference type="SAM" id="Phobius"/>
    </source>
</evidence>
<dbReference type="Pfam" id="PF07690">
    <property type="entry name" value="MFS_1"/>
    <property type="match status" value="1"/>
</dbReference>
<evidence type="ECO:0000256" key="3">
    <source>
        <dbReference type="ARBA" id="ARBA00022989"/>
    </source>
</evidence>
<dbReference type="OrthoDB" id="5410178at2759"/>
<feature type="transmembrane region" description="Helical" evidence="5">
    <location>
        <begin position="458"/>
        <end position="483"/>
    </location>
</feature>
<feature type="transmembrane region" description="Helical" evidence="5">
    <location>
        <begin position="183"/>
        <end position="204"/>
    </location>
</feature>
<comment type="subcellular location">
    <subcellularLocation>
        <location evidence="1">Membrane</location>
        <topology evidence="1">Multi-pass membrane protein</topology>
    </subcellularLocation>
</comment>
<feature type="transmembrane region" description="Helical" evidence="5">
    <location>
        <begin position="158"/>
        <end position="177"/>
    </location>
</feature>
<dbReference type="Gene3D" id="1.20.1250.20">
    <property type="entry name" value="MFS general substrate transporter like domains"/>
    <property type="match status" value="1"/>
</dbReference>
<reference evidence="7 8" key="1">
    <citation type="journal article" date="2014" name="Genome Announc.">
        <title>Draft genome sequence of Sclerotinia borealis, a psychrophilic plant pathogenic fungus.</title>
        <authorList>
            <person name="Mardanov A.V."/>
            <person name="Beletsky A.V."/>
            <person name="Kadnikov V.V."/>
            <person name="Ignatov A.N."/>
            <person name="Ravin N.V."/>
        </authorList>
    </citation>
    <scope>NUCLEOTIDE SEQUENCE [LARGE SCALE GENOMIC DNA]</scope>
    <source>
        <strain evidence="8">F-4157</strain>
    </source>
</reference>
<proteinExistence type="predicted"/>
<keyword evidence="3 5" id="KW-1133">Transmembrane helix</keyword>
<keyword evidence="8" id="KW-1185">Reference proteome</keyword>
<protein>
    <recommendedName>
        <fullName evidence="6">Major facilitator superfamily (MFS) profile domain-containing protein</fullName>
    </recommendedName>
</protein>